<keyword evidence="2" id="KW-0805">Transcription regulation</keyword>
<dbReference type="GO" id="GO:0006351">
    <property type="term" value="P:DNA-templated transcription"/>
    <property type="evidence" value="ECO:0007669"/>
    <property type="project" value="TreeGrafter"/>
</dbReference>
<name>Q2T1W5_BURTA</name>
<proteinExistence type="inferred from homology"/>
<comment type="similarity">
    <text evidence="1">Belongs to the LysR transcriptional regulatory family.</text>
</comment>
<organism evidence="7 8">
    <name type="scientific">Burkholderia thailandensis (strain ATCC 700388 / DSM 13276 / CCUG 48851 / CIP 106301 / E264)</name>
    <dbReference type="NCBI Taxonomy" id="271848"/>
    <lineage>
        <taxon>Bacteria</taxon>
        <taxon>Pseudomonadati</taxon>
        <taxon>Pseudomonadota</taxon>
        <taxon>Betaproteobacteria</taxon>
        <taxon>Burkholderiales</taxon>
        <taxon>Burkholderiaceae</taxon>
        <taxon>Burkholderia</taxon>
        <taxon>pseudomallei group</taxon>
    </lineage>
</organism>
<dbReference type="InterPro" id="IPR000847">
    <property type="entry name" value="LysR_HTH_N"/>
</dbReference>
<sequence>MNQLQVMRVFTRVVDLASFNLAARQLGMSAAAVTRSIGMLEAHLNMRLLNRTTRSLSLTEAGREYLDGCRAIIDKLDEIESNLVQATRDPRGTLRIASSMSFAASGLGPLLAAYRILHPRVAFDVTTFDTHVDMVEGAYDVCFSDDRHLASSTLVSRALTTIREVTVASPAYLARHGTPHNPAELGEHSLLAISDGTARSWEFADASGAYRVYAGSVLVSENSAMVRIAALNHMGIAQLPLPLVAADLDARMLVPLLQRRKTAAPLQRADLRDAQHRAKTREQAVRFGSRALDEARQCDVVERVRTLRRVREQRMHVRERRAQIVRDAVAYALHLVHQTFDLLEHVIDEVRQHVDLVAPADGQALPEIALRDALRDVADRLEPAHLPHAQSESARDAGHEAQNAAADQCVDDRLANAQDVREVACEHELVAVRAHLGHRAHDGRNLIACDLQRVVERRAGAIRRQLGRKREHVARDVRAVRGEEAVIVRVHSLVFEPAMNRAGDVAVRHRIEVDHLPVDHDIGLAFHVVRDRRRDEAEQHHYRNRERRRIDGEQTERRRIPPTSRRGGRMA</sequence>
<dbReference type="PANTHER" id="PTHR30537:SF35">
    <property type="entry name" value="TRANSCRIPTIONAL REGULATORY PROTEIN"/>
    <property type="match status" value="1"/>
</dbReference>
<dbReference type="EMBL" id="CP000086">
    <property type="protein sequence ID" value="ABC37722.1"/>
    <property type="molecule type" value="Genomic_DNA"/>
</dbReference>
<dbReference type="SUPFAM" id="SSF46785">
    <property type="entry name" value="Winged helix' DNA-binding domain"/>
    <property type="match status" value="1"/>
</dbReference>
<dbReference type="KEGG" id="bte:BTH_I0276"/>
<dbReference type="CDD" id="cd08422">
    <property type="entry name" value="PBP2_CrgA_like"/>
    <property type="match status" value="1"/>
</dbReference>
<dbReference type="InterPro" id="IPR005119">
    <property type="entry name" value="LysR_subst-bd"/>
</dbReference>
<feature type="region of interest" description="Disordered" evidence="5">
    <location>
        <begin position="535"/>
        <end position="571"/>
    </location>
</feature>
<dbReference type="InterPro" id="IPR058163">
    <property type="entry name" value="LysR-type_TF_proteobact-type"/>
</dbReference>
<accession>Q2T1W5</accession>
<dbReference type="AlphaFoldDB" id="Q2T1W5"/>
<dbReference type="Pfam" id="PF03466">
    <property type="entry name" value="LysR_substrate"/>
    <property type="match status" value="1"/>
</dbReference>
<protein>
    <submittedName>
        <fullName evidence="7">Transcriptional regulator, LysR family</fullName>
    </submittedName>
</protein>
<reference evidence="7 8" key="1">
    <citation type="journal article" date="2005" name="BMC Genomics">
        <title>Bacterial genome adaptation to niches: divergence of the potential virulence genes in three Burkholderia species of different survival strategies.</title>
        <authorList>
            <person name="Kim H.S."/>
            <person name="Schell M.A."/>
            <person name="Yu Y."/>
            <person name="Ulrich R.L."/>
            <person name="Sarria S.H."/>
            <person name="Nierman W.C."/>
            <person name="DeShazer D."/>
        </authorList>
    </citation>
    <scope>NUCLEOTIDE SEQUENCE [LARGE SCALE GENOMIC DNA]</scope>
    <source>
        <strain evidence="8">ATCC 700388 / DSM 13276 / CCUG 48851 / CIP 106301 / E264</strain>
    </source>
</reference>
<dbReference type="InterPro" id="IPR036390">
    <property type="entry name" value="WH_DNA-bd_sf"/>
</dbReference>
<evidence type="ECO:0000313" key="8">
    <source>
        <dbReference type="Proteomes" id="UP000001930"/>
    </source>
</evidence>
<evidence type="ECO:0000256" key="3">
    <source>
        <dbReference type="ARBA" id="ARBA00023125"/>
    </source>
</evidence>
<dbReference type="Gene3D" id="3.40.190.290">
    <property type="match status" value="1"/>
</dbReference>
<evidence type="ECO:0000256" key="2">
    <source>
        <dbReference type="ARBA" id="ARBA00023015"/>
    </source>
</evidence>
<dbReference type="InterPro" id="IPR036388">
    <property type="entry name" value="WH-like_DNA-bd_sf"/>
</dbReference>
<gene>
    <name evidence="7" type="ordered locus">BTH_I0276</name>
</gene>
<dbReference type="Pfam" id="PF00126">
    <property type="entry name" value="HTH_1"/>
    <property type="match status" value="1"/>
</dbReference>
<evidence type="ECO:0000256" key="5">
    <source>
        <dbReference type="SAM" id="MobiDB-lite"/>
    </source>
</evidence>
<evidence type="ECO:0000313" key="7">
    <source>
        <dbReference type="EMBL" id="ABC37722.1"/>
    </source>
</evidence>
<dbReference type="GO" id="GO:0043565">
    <property type="term" value="F:sequence-specific DNA binding"/>
    <property type="evidence" value="ECO:0007669"/>
    <property type="project" value="TreeGrafter"/>
</dbReference>
<dbReference type="HOGENOM" id="CLU_477095_0_0_4"/>
<evidence type="ECO:0000256" key="4">
    <source>
        <dbReference type="ARBA" id="ARBA00023163"/>
    </source>
</evidence>
<dbReference type="FunFam" id="1.10.10.10:FF:000001">
    <property type="entry name" value="LysR family transcriptional regulator"/>
    <property type="match status" value="1"/>
</dbReference>
<dbReference type="Gene3D" id="1.10.10.10">
    <property type="entry name" value="Winged helix-like DNA-binding domain superfamily/Winged helix DNA-binding domain"/>
    <property type="match status" value="1"/>
</dbReference>
<keyword evidence="3" id="KW-0238">DNA-binding</keyword>
<keyword evidence="8" id="KW-1185">Reference proteome</keyword>
<dbReference type="PANTHER" id="PTHR30537">
    <property type="entry name" value="HTH-TYPE TRANSCRIPTIONAL REGULATOR"/>
    <property type="match status" value="1"/>
</dbReference>
<dbReference type="SUPFAM" id="SSF53850">
    <property type="entry name" value="Periplasmic binding protein-like II"/>
    <property type="match status" value="1"/>
</dbReference>
<dbReference type="GO" id="GO:0003700">
    <property type="term" value="F:DNA-binding transcription factor activity"/>
    <property type="evidence" value="ECO:0007669"/>
    <property type="project" value="InterPro"/>
</dbReference>
<evidence type="ECO:0000256" key="1">
    <source>
        <dbReference type="ARBA" id="ARBA00009437"/>
    </source>
</evidence>
<feature type="domain" description="HTH lysR-type" evidence="6">
    <location>
        <begin position="1"/>
        <end position="59"/>
    </location>
</feature>
<dbReference type="Proteomes" id="UP000001930">
    <property type="component" value="Chromosome I"/>
</dbReference>
<dbReference type="PROSITE" id="PS50931">
    <property type="entry name" value="HTH_LYSR"/>
    <property type="match status" value="1"/>
</dbReference>
<feature type="compositionally biased region" description="Basic and acidic residues" evidence="5">
    <location>
        <begin position="548"/>
        <end position="559"/>
    </location>
</feature>
<evidence type="ECO:0000259" key="6">
    <source>
        <dbReference type="PROSITE" id="PS50931"/>
    </source>
</evidence>
<keyword evidence="4" id="KW-0804">Transcription</keyword>